<name>A0A165ZNB6_9EURY</name>
<organism evidence="1 2">
    <name type="scientific">Methanobrevibacter filiformis</name>
    <dbReference type="NCBI Taxonomy" id="55758"/>
    <lineage>
        <taxon>Archaea</taxon>
        <taxon>Methanobacteriati</taxon>
        <taxon>Methanobacteriota</taxon>
        <taxon>Methanomada group</taxon>
        <taxon>Methanobacteria</taxon>
        <taxon>Methanobacteriales</taxon>
        <taxon>Methanobacteriaceae</taxon>
        <taxon>Methanobrevibacter</taxon>
    </lineage>
</organism>
<dbReference type="EMBL" id="LWMT01000262">
    <property type="protein sequence ID" value="KZX10941.1"/>
    <property type="molecule type" value="Genomic_DNA"/>
</dbReference>
<comment type="caution">
    <text evidence="1">The sequence shown here is derived from an EMBL/GenBank/DDBJ whole genome shotgun (WGS) entry which is preliminary data.</text>
</comment>
<sequence>MIAISELTDDSLIIPDEVLEVIKKNKKNKKNIIKWDIDDDEVKMKFEEKDEDMPEECKLFHAELDRIMERGRFVKLDVDKFAKEYGSNSEL</sequence>
<dbReference type="AlphaFoldDB" id="A0A165ZNB6"/>
<reference evidence="1 2" key="1">
    <citation type="submission" date="2016-04" db="EMBL/GenBank/DDBJ databases">
        <title>Genome sequence of Methanobrevibacter filiformis DSM 11501.</title>
        <authorList>
            <person name="Poehlein A."/>
            <person name="Seedorf H."/>
            <person name="Daniel R."/>
        </authorList>
    </citation>
    <scope>NUCLEOTIDE SEQUENCE [LARGE SCALE GENOMIC DNA]</scope>
    <source>
        <strain evidence="1 2">DSM 11501</strain>
    </source>
</reference>
<dbReference type="PATRIC" id="fig|55758.3.peg.1801"/>
<evidence type="ECO:0000313" key="1">
    <source>
        <dbReference type="EMBL" id="KZX10941.1"/>
    </source>
</evidence>
<dbReference type="Proteomes" id="UP000077066">
    <property type="component" value="Unassembled WGS sequence"/>
</dbReference>
<dbReference type="RefSeq" id="WP_066973419.1">
    <property type="nucleotide sequence ID" value="NZ_LWMT01000262.1"/>
</dbReference>
<protein>
    <submittedName>
        <fullName evidence="1">Uncharacterized protein</fullName>
    </submittedName>
</protein>
<gene>
    <name evidence="1" type="ORF">MBFIL_15940</name>
</gene>
<evidence type="ECO:0000313" key="2">
    <source>
        <dbReference type="Proteomes" id="UP000077066"/>
    </source>
</evidence>
<proteinExistence type="predicted"/>
<keyword evidence="2" id="KW-1185">Reference proteome</keyword>
<accession>A0A165ZNB6</accession>